<evidence type="ECO:0000256" key="3">
    <source>
        <dbReference type="SAM" id="MobiDB-lite"/>
    </source>
</evidence>
<dbReference type="PROSITE" id="PS00092">
    <property type="entry name" value="N6_MTASE"/>
    <property type="match status" value="1"/>
</dbReference>
<keyword evidence="1 4" id="KW-0489">Methyltransferase</keyword>
<dbReference type="InterPro" id="IPR002052">
    <property type="entry name" value="DNA_methylase_N6_adenine_CS"/>
</dbReference>
<dbReference type="NCBIfam" id="TIGR00095">
    <property type="entry name" value="16S rRNA (guanine(966)-N(2))-methyltransferase RsmD"/>
    <property type="match status" value="1"/>
</dbReference>
<evidence type="ECO:0000313" key="5">
    <source>
        <dbReference type="Proteomes" id="UP000294508"/>
    </source>
</evidence>
<dbReference type="PANTHER" id="PTHR43542">
    <property type="entry name" value="METHYLTRANSFERASE"/>
    <property type="match status" value="1"/>
</dbReference>
<feature type="compositionally biased region" description="Low complexity" evidence="3">
    <location>
        <begin position="1"/>
        <end position="19"/>
    </location>
</feature>
<dbReference type="RefSeq" id="WP_132212610.1">
    <property type="nucleotide sequence ID" value="NZ_SLWN01000011.1"/>
</dbReference>
<dbReference type="PANTHER" id="PTHR43542:SF1">
    <property type="entry name" value="METHYLTRANSFERASE"/>
    <property type="match status" value="1"/>
</dbReference>
<comment type="caution">
    <text evidence="4">The sequence shown here is derived from an EMBL/GenBank/DDBJ whole genome shotgun (WGS) entry which is preliminary data.</text>
</comment>
<evidence type="ECO:0000256" key="2">
    <source>
        <dbReference type="ARBA" id="ARBA00022679"/>
    </source>
</evidence>
<dbReference type="Gene3D" id="3.40.50.150">
    <property type="entry name" value="Vaccinia Virus protein VP39"/>
    <property type="match status" value="1"/>
</dbReference>
<evidence type="ECO:0000313" key="4">
    <source>
        <dbReference type="EMBL" id="TCO21231.1"/>
    </source>
</evidence>
<gene>
    <name evidence="4" type="ORF">EV652_111138</name>
</gene>
<dbReference type="InterPro" id="IPR029063">
    <property type="entry name" value="SAM-dependent_MTases_sf"/>
</dbReference>
<dbReference type="SUPFAM" id="SSF53335">
    <property type="entry name" value="S-adenosyl-L-methionine-dependent methyltransferases"/>
    <property type="match status" value="1"/>
</dbReference>
<dbReference type="GO" id="GO:0008168">
    <property type="term" value="F:methyltransferase activity"/>
    <property type="evidence" value="ECO:0007669"/>
    <property type="project" value="UniProtKB-KW"/>
</dbReference>
<dbReference type="GO" id="GO:0003676">
    <property type="term" value="F:nucleic acid binding"/>
    <property type="evidence" value="ECO:0007669"/>
    <property type="project" value="InterPro"/>
</dbReference>
<keyword evidence="5" id="KW-1185">Reference proteome</keyword>
<dbReference type="InterPro" id="IPR004398">
    <property type="entry name" value="RNA_MeTrfase_RsmD"/>
</dbReference>
<name>A0A4R2H8Y9_9ACTN</name>
<sequence length="186" mass="19920">MTRVIGGAAGGRRIAVPPGTGTRPTADRVREALFSSLESEFGSFDGLAVLDLYAGSGAIGLEALSRGAARVVLVESDRRAAEVISANVRAVGLPGATVLTRPVEKVAAGNPPAVFDLLYADPPYKLETVELQEILVALAEGGWLADDAVVVVERGKREPWEWPEGFAALRDRKYGEARLWYGHRHE</sequence>
<dbReference type="PIRSF" id="PIRSF004553">
    <property type="entry name" value="CHP00095"/>
    <property type="match status" value="1"/>
</dbReference>
<dbReference type="AlphaFoldDB" id="A0A4R2H8Y9"/>
<dbReference type="CDD" id="cd02440">
    <property type="entry name" value="AdoMet_MTases"/>
    <property type="match status" value="1"/>
</dbReference>
<dbReference type="Pfam" id="PF03602">
    <property type="entry name" value="Cons_hypoth95"/>
    <property type="match status" value="1"/>
</dbReference>
<proteinExistence type="predicted"/>
<dbReference type="OrthoDB" id="9803017at2"/>
<protein>
    <submittedName>
        <fullName evidence="4">16S rRNA (Guanine966-N2)-methyltransferase</fullName>
    </submittedName>
</protein>
<organism evidence="4 5">
    <name type="scientific">Kribbella steppae</name>
    <dbReference type="NCBI Taxonomy" id="2512223"/>
    <lineage>
        <taxon>Bacteria</taxon>
        <taxon>Bacillati</taxon>
        <taxon>Actinomycetota</taxon>
        <taxon>Actinomycetes</taxon>
        <taxon>Propionibacteriales</taxon>
        <taxon>Kribbellaceae</taxon>
        <taxon>Kribbella</taxon>
    </lineage>
</organism>
<dbReference type="Proteomes" id="UP000294508">
    <property type="component" value="Unassembled WGS sequence"/>
</dbReference>
<feature type="region of interest" description="Disordered" evidence="3">
    <location>
        <begin position="1"/>
        <end position="24"/>
    </location>
</feature>
<dbReference type="EMBL" id="SLWN01000011">
    <property type="protein sequence ID" value="TCO21231.1"/>
    <property type="molecule type" value="Genomic_DNA"/>
</dbReference>
<accession>A0A4R2H8Y9</accession>
<reference evidence="4 5" key="1">
    <citation type="journal article" date="2015" name="Stand. Genomic Sci.">
        <title>Genomic Encyclopedia of Bacterial and Archaeal Type Strains, Phase III: the genomes of soil and plant-associated and newly described type strains.</title>
        <authorList>
            <person name="Whitman W.B."/>
            <person name="Woyke T."/>
            <person name="Klenk H.P."/>
            <person name="Zhou Y."/>
            <person name="Lilburn T.G."/>
            <person name="Beck B.J."/>
            <person name="De Vos P."/>
            <person name="Vandamme P."/>
            <person name="Eisen J.A."/>
            <person name="Garrity G."/>
            <person name="Hugenholtz P."/>
            <person name="Kyrpides N.C."/>
        </authorList>
    </citation>
    <scope>NUCLEOTIDE SEQUENCE [LARGE SCALE GENOMIC DNA]</scope>
    <source>
        <strain evidence="4 5">VKM Ac-2572</strain>
    </source>
</reference>
<evidence type="ECO:0000256" key="1">
    <source>
        <dbReference type="ARBA" id="ARBA00022603"/>
    </source>
</evidence>
<dbReference type="GO" id="GO:0031167">
    <property type="term" value="P:rRNA methylation"/>
    <property type="evidence" value="ECO:0007669"/>
    <property type="project" value="InterPro"/>
</dbReference>
<keyword evidence="2 4" id="KW-0808">Transferase</keyword>